<reference evidence="3" key="1">
    <citation type="journal article" date="2017" name="Science">
        <title>Giant viruses with an expanded complement of translation system components.</title>
        <authorList>
            <person name="Schulz F."/>
            <person name="Yutin N."/>
            <person name="Ivanova N.N."/>
            <person name="Ortega D.R."/>
            <person name="Lee T.K."/>
            <person name="Vierheilig J."/>
            <person name="Daims H."/>
            <person name="Horn M."/>
            <person name="Wagner M."/>
            <person name="Jensen G.J."/>
            <person name="Kyrpides N.C."/>
            <person name="Koonin E.V."/>
            <person name="Woyke T."/>
        </authorList>
    </citation>
    <scope>NUCLEOTIDE SEQUENCE</scope>
    <source>
        <strain evidence="3">HKV1</strain>
    </source>
</reference>
<organism evidence="3">
    <name type="scientific">Hokovirus HKV1</name>
    <dbReference type="NCBI Taxonomy" id="1977638"/>
    <lineage>
        <taxon>Viruses</taxon>
        <taxon>Varidnaviria</taxon>
        <taxon>Bamfordvirae</taxon>
        <taxon>Nucleocytoviricota</taxon>
        <taxon>Megaviricetes</taxon>
        <taxon>Imitervirales</taxon>
        <taxon>Mimiviridae</taxon>
        <taxon>Klosneuvirinae</taxon>
        <taxon>Hokovirus</taxon>
    </lineage>
</organism>
<name>A0A1V0SH59_9VIRU</name>
<dbReference type="GO" id="GO:0004674">
    <property type="term" value="F:protein serine/threonine kinase activity"/>
    <property type="evidence" value="ECO:0007669"/>
    <property type="project" value="UniProtKB-KW"/>
</dbReference>
<proteinExistence type="predicted"/>
<feature type="region of interest" description="Disordered" evidence="1">
    <location>
        <begin position="896"/>
        <end position="932"/>
    </location>
</feature>
<feature type="domain" description="Protein kinase" evidence="2">
    <location>
        <begin position="76"/>
        <end position="366"/>
    </location>
</feature>
<accession>A0A1V0SH59</accession>
<dbReference type="Gene3D" id="1.10.510.10">
    <property type="entry name" value="Transferase(Phosphotransferase) domain 1"/>
    <property type="match status" value="1"/>
</dbReference>
<dbReference type="InterPro" id="IPR000719">
    <property type="entry name" value="Prot_kinase_dom"/>
</dbReference>
<dbReference type="SMART" id="SM00220">
    <property type="entry name" value="S_TKc"/>
    <property type="match status" value="1"/>
</dbReference>
<keyword evidence="3" id="KW-0723">Serine/threonine-protein kinase</keyword>
<evidence type="ECO:0000313" key="3">
    <source>
        <dbReference type="EMBL" id="ARF11043.1"/>
    </source>
</evidence>
<evidence type="ECO:0000256" key="1">
    <source>
        <dbReference type="SAM" id="MobiDB-lite"/>
    </source>
</evidence>
<gene>
    <name evidence="3" type="ORF">Hokovirus_4_17</name>
</gene>
<dbReference type="PROSITE" id="PS50011">
    <property type="entry name" value="PROTEIN_KINASE_DOM"/>
    <property type="match status" value="1"/>
</dbReference>
<dbReference type="SUPFAM" id="SSF56112">
    <property type="entry name" value="Protein kinase-like (PK-like)"/>
    <property type="match status" value="1"/>
</dbReference>
<dbReference type="Pfam" id="PF01636">
    <property type="entry name" value="APH"/>
    <property type="match status" value="1"/>
</dbReference>
<protein>
    <submittedName>
        <fullName evidence="3">Serine/threonine protein kinase</fullName>
    </submittedName>
</protein>
<keyword evidence="3" id="KW-0418">Kinase</keyword>
<dbReference type="InterPro" id="IPR011009">
    <property type="entry name" value="Kinase-like_dom_sf"/>
</dbReference>
<dbReference type="EMBL" id="KY684106">
    <property type="protein sequence ID" value="ARF11043.1"/>
    <property type="molecule type" value="Genomic_DNA"/>
</dbReference>
<feature type="compositionally biased region" description="Low complexity" evidence="1">
    <location>
        <begin position="902"/>
        <end position="932"/>
    </location>
</feature>
<evidence type="ECO:0000259" key="2">
    <source>
        <dbReference type="PROSITE" id="PS50011"/>
    </source>
</evidence>
<keyword evidence="3" id="KW-0808">Transferase</keyword>
<dbReference type="GO" id="GO:0005524">
    <property type="term" value="F:ATP binding"/>
    <property type="evidence" value="ECO:0007669"/>
    <property type="project" value="InterPro"/>
</dbReference>
<sequence>MDTIINIVRLLKYYNTIKHNSIYASRYSDELNMHNLSNVINFYRDSNNKNESYDNCVLNMQTMQEYDKYVDIDKKYTFIKALGGGKSGAYVFLVKNDNKTCVLKLYALRLKNPKNLVDRDLREIFISCNFSDTQGFPNVINYGYTYFNRESKFWEPFVNSLCPNNVINFGLYNKCYFLVTDFVKGQQLDKINLINMSSKKLVNVLLSLKKLFVTASKKIPNFVHRDLHPGNVIIDDEIVTIIDFDIASSPYYKYNLDSFRSSTGYILPQEAILDMLINYVGIVNALLIVELTEPYGLTVSPDFRIWLIYKILFEIVMLYKITNKINNVENLGINPSDSYIINIILNKYIQNKNNCSSFESCDDEYFNFLNLSDIEFVDKISEYFGKYKNLTNLDYDNKKISSLMINKILINAFTYYHTEIQKCDDCFNMENIKKIIDNIHYKKITNYFDNFVNSYIKLSDRYYEKTGKYMKFSDCVISLFFKFDNFKIPIHTNNNTTYLMLDNNVVNNNDDGILIDITNDTIIITNKNTDIKIDNLLNIPLSSLFNKVFNNVIQNIEKIEYNYKKKTIKIKSINNISLTKILEKYSNSEKGIKKIHKILERLECNEPFDFIDFFNKTGFNVIPFIMYIIQNIPTGYIGIKSKYDNSISEKVNITLNYEKINELLKNLDNILYSHYDDIIKTGIKYKQVIQNHVKNQFKNTKKHIKQQTNKNQNINQTYKNINITNDQVNNNQINNNQINNNQINNNQINNNQINNNQINNNQNNDNQINNNQDTNILKGGNTTYANKNFYNEDEEVIDLVYFMNKNIETIINNTKNKVENNRLHNIGLSSDEFNDTITLYKNTLKPLELFECYDKIVQDTQYYNNYFYDLFNRTYGKTLSYKTSYLETEKIFKKLNRKNKNTDNNNSKNNNNNNNKNNNNNNNNNNNKNNNNEYKYKFINEEHDRYLKKIFTDIMKNRSDDLKKNIKNIIKNNDDDFGLIIMEYFDNKN</sequence>
<dbReference type="InterPro" id="IPR002575">
    <property type="entry name" value="Aminoglycoside_PTrfase"/>
</dbReference>